<dbReference type="GO" id="GO:0016853">
    <property type="term" value="F:isomerase activity"/>
    <property type="evidence" value="ECO:0007669"/>
    <property type="project" value="UniProtKB-KW"/>
</dbReference>
<dbReference type="NCBIfam" id="TIGR03083">
    <property type="entry name" value="maleylpyruvate isomerase family mycothiol-dependent enzyme"/>
    <property type="match status" value="1"/>
</dbReference>
<accession>A0A7Y0M086</accession>
<protein>
    <submittedName>
        <fullName evidence="3">Maleylpyruvate isomerase family mycothiol-dependent enzyme</fullName>
    </submittedName>
</protein>
<evidence type="ECO:0000313" key="4">
    <source>
        <dbReference type="Proteomes" id="UP000562124"/>
    </source>
</evidence>
<dbReference type="Gene3D" id="3.30.1050.20">
    <property type="match status" value="1"/>
</dbReference>
<dbReference type="AlphaFoldDB" id="A0A7Y0M086"/>
<dbReference type="InterPro" id="IPR034660">
    <property type="entry name" value="DinB/YfiT-like"/>
</dbReference>
<keyword evidence="3" id="KW-0670">Pyruvate</keyword>
<dbReference type="Pfam" id="PF11716">
    <property type="entry name" value="MDMPI_N"/>
    <property type="match status" value="1"/>
</dbReference>
<keyword evidence="3" id="KW-0413">Isomerase</keyword>
<dbReference type="RefSeq" id="WP_169325570.1">
    <property type="nucleotide sequence ID" value="NZ_JABCJJ010000026.1"/>
</dbReference>
<evidence type="ECO:0000256" key="1">
    <source>
        <dbReference type="SAM" id="MobiDB-lite"/>
    </source>
</evidence>
<dbReference type="GO" id="GO:0046872">
    <property type="term" value="F:metal ion binding"/>
    <property type="evidence" value="ECO:0007669"/>
    <property type="project" value="InterPro"/>
</dbReference>
<name>A0A7Y0M086_CELFI</name>
<dbReference type="InterPro" id="IPR024344">
    <property type="entry name" value="MDMPI_metal-binding"/>
</dbReference>
<dbReference type="Gene3D" id="1.20.120.450">
    <property type="entry name" value="dinb family like domain"/>
    <property type="match status" value="1"/>
</dbReference>
<feature type="domain" description="Mycothiol-dependent maleylpyruvate isomerase metal-binding" evidence="2">
    <location>
        <begin position="40"/>
        <end position="173"/>
    </location>
</feature>
<reference evidence="3 4" key="1">
    <citation type="submission" date="2020-04" db="EMBL/GenBank/DDBJ databases">
        <title>Sequencing and Assembly of C. fimi.</title>
        <authorList>
            <person name="Ramsey A.R."/>
        </authorList>
    </citation>
    <scope>NUCLEOTIDE SEQUENCE [LARGE SCALE GENOMIC DNA]</scope>
    <source>
        <strain evidence="3 4">SB</strain>
    </source>
</reference>
<keyword evidence="4" id="KW-1185">Reference proteome</keyword>
<sequence length="272" mass="29068">MSSQQGPVPTSVDPSRARAGQAVTGAPGPTAGELVAAIARSEQQLGGAMEPLTDAQVAAPSALPGWTRGHVLAHLVGVGAALARQIEHALRDELVDLYDGGQPARDAAVDAGAGLPAREHVRAVRRTVERIDGVLGRLAPQDWVRRVRFRDADVRDVALAWWRECSIHAVDLELGVGSEDWSRALCDHLTVFLAERVPVGTRLVLDADDEAWVRELGSGRPTVVRGRRADLVAWLAGRELQGRVEAAEHGELPVLGPWPAGIPRPNEHPDAP</sequence>
<evidence type="ECO:0000259" key="2">
    <source>
        <dbReference type="Pfam" id="PF11716"/>
    </source>
</evidence>
<gene>
    <name evidence="3" type="ORF">HIR71_13420</name>
</gene>
<dbReference type="InterPro" id="IPR017517">
    <property type="entry name" value="Maleyloyr_isom"/>
</dbReference>
<dbReference type="EMBL" id="JABCJJ010000026">
    <property type="protein sequence ID" value="NMR21201.1"/>
    <property type="molecule type" value="Genomic_DNA"/>
</dbReference>
<organism evidence="3 4">
    <name type="scientific">Cellulomonas fimi</name>
    <dbReference type="NCBI Taxonomy" id="1708"/>
    <lineage>
        <taxon>Bacteria</taxon>
        <taxon>Bacillati</taxon>
        <taxon>Actinomycetota</taxon>
        <taxon>Actinomycetes</taxon>
        <taxon>Micrococcales</taxon>
        <taxon>Cellulomonadaceae</taxon>
        <taxon>Cellulomonas</taxon>
    </lineage>
</organism>
<evidence type="ECO:0000313" key="3">
    <source>
        <dbReference type="EMBL" id="NMR21201.1"/>
    </source>
</evidence>
<dbReference type="InterPro" id="IPR036527">
    <property type="entry name" value="SCP2_sterol-bd_dom_sf"/>
</dbReference>
<dbReference type="SUPFAM" id="SSF55718">
    <property type="entry name" value="SCP-like"/>
    <property type="match status" value="1"/>
</dbReference>
<feature type="region of interest" description="Disordered" evidence="1">
    <location>
        <begin position="1"/>
        <end position="29"/>
    </location>
</feature>
<comment type="caution">
    <text evidence="3">The sequence shown here is derived from an EMBL/GenBank/DDBJ whole genome shotgun (WGS) entry which is preliminary data.</text>
</comment>
<dbReference type="Proteomes" id="UP000562124">
    <property type="component" value="Unassembled WGS sequence"/>
</dbReference>
<proteinExistence type="predicted"/>
<dbReference type="SUPFAM" id="SSF109854">
    <property type="entry name" value="DinB/YfiT-like putative metalloenzymes"/>
    <property type="match status" value="1"/>
</dbReference>